<feature type="transmembrane region" description="Helical" evidence="6">
    <location>
        <begin position="415"/>
        <end position="437"/>
    </location>
</feature>
<feature type="transmembrane region" description="Helical" evidence="6">
    <location>
        <begin position="160"/>
        <end position="181"/>
    </location>
</feature>
<feature type="transmembrane region" description="Helical" evidence="6">
    <location>
        <begin position="115"/>
        <end position="139"/>
    </location>
</feature>
<dbReference type="EMBL" id="OBQD01000003">
    <property type="protein sequence ID" value="SOC36980.1"/>
    <property type="molecule type" value="Genomic_DNA"/>
</dbReference>
<dbReference type="Proteomes" id="UP000219167">
    <property type="component" value="Unassembled WGS sequence"/>
</dbReference>
<sequence length="497" mass="52254">MKSMLGSSLLNAAAGLLSLFAGFGSSVVVARALGVEGAGIVAYALWIMTVATLISDFGMPQAILRFVGQSDGADDGGRPGLVRTLTRRFVATTGTLAVAMLAYAGWLALSGRESVSLIWAATTGLFLVYAYSTLSLGAAQGLGRFRESSLNTAIGCLLQPFLVLFGALVLGPAGAIFGHMFRHLPQALSLRKYLSPAREGVQPVTPAMTTYARNSWLSGGMTALLGSRVELAVIGLFFTLTAVGHYAIAATMTGMVIQLSYFLVAPLVPLFSYHSDRGDHAGLTQSYQRSLLGLSLVLAPICFGGAAISPVLIPALFGEDFRPAVELSVVLLAFGFAAAMVTVPYRMMLARERSGAVLRLSIWEGLACIGLLLVIVPRFGTMGAAWVKGLTGTASFLFCLWYCHRCLGVACKPLALLKVLLAALCCAAAASACLWWMPNLPGMLLGIVAGAIAYLLALTILSAVPLEERRMVAGWAQDKLPAPLAGLLSRAMLATRV</sequence>
<reference evidence="7 8" key="1">
    <citation type="submission" date="2017-08" db="EMBL/GenBank/DDBJ databases">
        <authorList>
            <person name="de Groot N.N."/>
        </authorList>
    </citation>
    <scope>NUCLEOTIDE SEQUENCE [LARGE SCALE GENOMIC DNA]</scope>
    <source>
        <strain evidence="7 8">JC85</strain>
    </source>
</reference>
<keyword evidence="4 6" id="KW-1133">Transmembrane helix</keyword>
<name>A0A285U4W7_9HYPH</name>
<keyword evidence="5 6" id="KW-0472">Membrane</keyword>
<evidence type="ECO:0000313" key="8">
    <source>
        <dbReference type="Proteomes" id="UP000219167"/>
    </source>
</evidence>
<feature type="transmembrane region" description="Helical" evidence="6">
    <location>
        <begin position="443"/>
        <end position="464"/>
    </location>
</feature>
<organism evidence="7 8">
    <name type="scientific">Rhizobium subbaraonis</name>
    <dbReference type="NCBI Taxonomy" id="908946"/>
    <lineage>
        <taxon>Bacteria</taxon>
        <taxon>Pseudomonadati</taxon>
        <taxon>Pseudomonadota</taxon>
        <taxon>Alphaproteobacteria</taxon>
        <taxon>Hyphomicrobiales</taxon>
        <taxon>Rhizobiaceae</taxon>
        <taxon>Rhizobium/Agrobacterium group</taxon>
        <taxon>Rhizobium</taxon>
    </lineage>
</organism>
<feature type="transmembrane region" description="Helical" evidence="6">
    <location>
        <begin position="325"/>
        <end position="345"/>
    </location>
</feature>
<feature type="transmembrane region" description="Helical" evidence="6">
    <location>
        <begin position="89"/>
        <end position="109"/>
    </location>
</feature>
<dbReference type="AlphaFoldDB" id="A0A285U4W7"/>
<keyword evidence="2" id="KW-1003">Cell membrane</keyword>
<evidence type="ECO:0000256" key="3">
    <source>
        <dbReference type="ARBA" id="ARBA00022692"/>
    </source>
</evidence>
<feature type="transmembrane region" description="Helical" evidence="6">
    <location>
        <begin position="385"/>
        <end position="403"/>
    </location>
</feature>
<dbReference type="OrthoDB" id="7806958at2"/>
<evidence type="ECO:0000256" key="5">
    <source>
        <dbReference type="ARBA" id="ARBA00023136"/>
    </source>
</evidence>
<keyword evidence="8" id="KW-1185">Reference proteome</keyword>
<dbReference type="PANTHER" id="PTHR30250">
    <property type="entry name" value="PST FAMILY PREDICTED COLANIC ACID TRANSPORTER"/>
    <property type="match status" value="1"/>
</dbReference>
<dbReference type="InterPro" id="IPR050833">
    <property type="entry name" value="Poly_Biosynth_Transport"/>
</dbReference>
<proteinExistence type="predicted"/>
<dbReference type="Pfam" id="PF13440">
    <property type="entry name" value="Polysacc_synt_3"/>
    <property type="match status" value="1"/>
</dbReference>
<feature type="transmembrane region" description="Helical" evidence="6">
    <location>
        <begin position="40"/>
        <end position="59"/>
    </location>
</feature>
<dbReference type="GO" id="GO:0005886">
    <property type="term" value="C:plasma membrane"/>
    <property type="evidence" value="ECO:0007669"/>
    <property type="project" value="UniProtKB-SubCell"/>
</dbReference>
<evidence type="ECO:0000313" key="7">
    <source>
        <dbReference type="EMBL" id="SOC36980.1"/>
    </source>
</evidence>
<feature type="transmembrane region" description="Helical" evidence="6">
    <location>
        <begin position="291"/>
        <end position="313"/>
    </location>
</feature>
<gene>
    <name evidence="7" type="ORF">SAMN05892877_103322</name>
</gene>
<feature type="transmembrane region" description="Helical" evidence="6">
    <location>
        <begin position="357"/>
        <end position="379"/>
    </location>
</feature>
<keyword evidence="3 6" id="KW-0812">Transmembrane</keyword>
<evidence type="ECO:0000256" key="4">
    <source>
        <dbReference type="ARBA" id="ARBA00022989"/>
    </source>
</evidence>
<evidence type="ECO:0000256" key="1">
    <source>
        <dbReference type="ARBA" id="ARBA00004651"/>
    </source>
</evidence>
<dbReference type="RefSeq" id="WP_097137305.1">
    <property type="nucleotide sequence ID" value="NZ_OBQD01000003.1"/>
</dbReference>
<protein>
    <submittedName>
        <fullName evidence="7">O-antigen/teichoic acid export membrane protein</fullName>
    </submittedName>
</protein>
<accession>A0A285U4W7</accession>
<evidence type="ECO:0000256" key="2">
    <source>
        <dbReference type="ARBA" id="ARBA00022475"/>
    </source>
</evidence>
<comment type="subcellular location">
    <subcellularLocation>
        <location evidence="1">Cell membrane</location>
        <topology evidence="1">Multi-pass membrane protein</topology>
    </subcellularLocation>
</comment>
<evidence type="ECO:0000256" key="6">
    <source>
        <dbReference type="SAM" id="Phobius"/>
    </source>
</evidence>
<feature type="transmembrane region" description="Helical" evidence="6">
    <location>
        <begin position="246"/>
        <end position="271"/>
    </location>
</feature>
<dbReference type="PANTHER" id="PTHR30250:SF11">
    <property type="entry name" value="O-ANTIGEN TRANSPORTER-RELATED"/>
    <property type="match status" value="1"/>
</dbReference>